<sequence length="273" mass="32255">MENNAVDEEEVGQWQKDVERQFSLLKKLQAEFNKVKPCEDAKMQWDYVDLGDTIDAVESSIYIEDGPEEYKEMSIKEKIANHLRYRLKRVNSSRLKLVNQELYPFDYELKNVPEGFREEKLKKRSIQRANEYKYQQEFENKLVLIEEENLYLLEKDQIKCYYVMKHPANFRRHLVRLARKGAAEYCSKEKFLSGDITGSEVCIFSSGWRISEDAIGAIRKSKAFQNVNLLVLSQLEYEERGNLFIAKMIDVKKEIKELIQKWNSSKMKSFVSS</sequence>
<geneLocation type="plasmid" evidence="2">
    <name>pfdu301a</name>
</geneLocation>
<accession>A0A6M6E2H9</accession>
<dbReference type="RefSeq" id="WP_171777938.1">
    <property type="nucleotide sequence ID" value="NZ_CP045273.1"/>
</dbReference>
<evidence type="ECO:0000313" key="1">
    <source>
        <dbReference type="EMBL" id="QJX79956.1"/>
    </source>
</evidence>
<organism evidence="1 2">
    <name type="scientific">Priestia megaterium</name>
    <name type="common">Bacillus megaterium</name>
    <dbReference type="NCBI Taxonomy" id="1404"/>
    <lineage>
        <taxon>Bacteria</taxon>
        <taxon>Bacillati</taxon>
        <taxon>Bacillota</taxon>
        <taxon>Bacilli</taxon>
        <taxon>Bacillales</taxon>
        <taxon>Bacillaceae</taxon>
        <taxon>Priestia</taxon>
    </lineage>
</organism>
<dbReference type="AlphaFoldDB" id="A0A6M6E2H9"/>
<protein>
    <submittedName>
        <fullName evidence="1">Uncharacterized protein</fullName>
    </submittedName>
</protein>
<reference evidence="1 2" key="1">
    <citation type="submission" date="2019-10" db="EMBL/GenBank/DDBJ databases">
        <title>Complete genome sequences for adaption low water activity.</title>
        <authorList>
            <person name="Zhao L."/>
            <person name="Zhong J."/>
        </authorList>
    </citation>
    <scope>NUCLEOTIDE SEQUENCE [LARGE SCALE GENOMIC DNA]</scope>
    <source>
        <strain evidence="1 2">FDU301</strain>
        <plasmid evidence="2">pfdu301a</plasmid>
    </source>
</reference>
<dbReference type="EMBL" id="CP045273">
    <property type="protein sequence ID" value="QJX79956.1"/>
    <property type="molecule type" value="Genomic_DNA"/>
</dbReference>
<proteinExistence type="predicted"/>
<evidence type="ECO:0000313" key="2">
    <source>
        <dbReference type="Proteomes" id="UP000501076"/>
    </source>
</evidence>
<keyword evidence="1" id="KW-0614">Plasmid</keyword>
<dbReference type="Proteomes" id="UP000501076">
    <property type="component" value="Plasmid pFDU301A"/>
</dbReference>
<gene>
    <name evidence="1" type="ORF">FDZ14_28040</name>
</gene>
<name>A0A6M6E2H9_PRIMG</name>